<accession>A0A1S1V977</accession>
<evidence type="ECO:0000313" key="3">
    <source>
        <dbReference type="EMBL" id="OHW62965.1"/>
    </source>
</evidence>
<dbReference type="GO" id="GO:0005975">
    <property type="term" value="P:carbohydrate metabolic process"/>
    <property type="evidence" value="ECO:0007669"/>
    <property type="project" value="InterPro"/>
</dbReference>
<dbReference type="PANTHER" id="PTHR10587:SF125">
    <property type="entry name" value="POLYSACCHARIDE DEACETYLASE YHEN-RELATED"/>
    <property type="match status" value="1"/>
</dbReference>
<dbReference type="Gene3D" id="3.30.457.10">
    <property type="entry name" value="Copper amine oxidase-like, N-terminal domain"/>
    <property type="match status" value="1"/>
</dbReference>
<dbReference type="PROSITE" id="PS51677">
    <property type="entry name" value="NODB"/>
    <property type="match status" value="1"/>
</dbReference>
<dbReference type="PANTHER" id="PTHR10587">
    <property type="entry name" value="GLYCOSYL TRANSFERASE-RELATED"/>
    <property type="match status" value="1"/>
</dbReference>
<dbReference type="Proteomes" id="UP000180254">
    <property type="component" value="Unassembled WGS sequence"/>
</dbReference>
<evidence type="ECO:0000259" key="2">
    <source>
        <dbReference type="PROSITE" id="PS51677"/>
    </source>
</evidence>
<evidence type="ECO:0000313" key="4">
    <source>
        <dbReference type="Proteomes" id="UP000180254"/>
    </source>
</evidence>
<sequence>MRKSIRMVLAMFFMMTLFMSGTAFSASYPDFIVVVKDNDYVNFTDAKPEVIEGRTFVPVRTLSELMGMEVEWNATENKVVLRKDGKWCDIYLGSDKLKFSNGDEITAKVYVKNQRTMAQFRAIAEHFDYEVSYIANGPIARFVSNSNEAVESEEELYNRIKGTIDAERKLYLEEKKAKEEEARKAEEAKYPTVYLTFDDGPNANTPRILDILKKYDMKATFFLLDGNMKRYPEYTRRIISEGHSVGLHSISHDKNKLYLTGSAYSVLNEMSAQNNNLKNIFGVSTDLVRVPYGSKPLMTSSQFWTLRSAGYRVWDWHIDSLDYKSSSSQIYRNVVPNIAPKVWQGIAPVVLFHDKSQTADALPGILDYLKKSGYKSRAIGPSAWNYNWWER</sequence>
<dbReference type="Pfam" id="PF07833">
    <property type="entry name" value="Cu_amine_oxidN1"/>
    <property type="match status" value="1"/>
</dbReference>
<dbReference type="EMBL" id="MKIE01000002">
    <property type="protein sequence ID" value="OHW62965.1"/>
    <property type="molecule type" value="Genomic_DNA"/>
</dbReference>
<dbReference type="RefSeq" id="WP_071061829.1">
    <property type="nucleotide sequence ID" value="NZ_MKIE01000002.1"/>
</dbReference>
<dbReference type="Pfam" id="PF01522">
    <property type="entry name" value="Polysacc_deac_1"/>
    <property type="match status" value="1"/>
</dbReference>
<dbReference type="CDD" id="cd10944">
    <property type="entry name" value="CE4_SmPgdA_like"/>
    <property type="match status" value="1"/>
</dbReference>
<dbReference type="SUPFAM" id="SSF88713">
    <property type="entry name" value="Glycoside hydrolase/deacetylase"/>
    <property type="match status" value="1"/>
</dbReference>
<dbReference type="Gene3D" id="3.20.20.370">
    <property type="entry name" value="Glycoside hydrolase/deacetylase"/>
    <property type="match status" value="1"/>
</dbReference>
<keyword evidence="3" id="KW-0378">Hydrolase</keyword>
<proteinExistence type="predicted"/>
<protein>
    <submittedName>
        <fullName evidence="3">Peptidoglycan-N-acetylglucosamine deacetylase</fullName>
        <ecNumber evidence="3">3.5.1.104</ecNumber>
    </submittedName>
</protein>
<gene>
    <name evidence="3" type="primary">pgdA_1</name>
    <name evidence="3" type="ORF">EUAN_07490</name>
</gene>
<evidence type="ECO:0000256" key="1">
    <source>
        <dbReference type="SAM" id="SignalP"/>
    </source>
</evidence>
<dbReference type="InterPro" id="IPR036582">
    <property type="entry name" value="Mao_N_sf"/>
</dbReference>
<feature type="domain" description="NodB homology" evidence="2">
    <location>
        <begin position="191"/>
        <end position="377"/>
    </location>
</feature>
<dbReference type="EC" id="3.5.1.104" evidence="3"/>
<dbReference type="InterPro" id="IPR050248">
    <property type="entry name" value="Polysacc_deacetylase_ArnD"/>
</dbReference>
<dbReference type="STRING" id="39480.EUAN_07490"/>
<dbReference type="InterPro" id="IPR002509">
    <property type="entry name" value="NODB_dom"/>
</dbReference>
<name>A0A1S1V977_9FIRM</name>
<dbReference type="InterPro" id="IPR011330">
    <property type="entry name" value="Glyco_hydro/deAcase_b/a-brl"/>
</dbReference>
<feature type="chain" id="PRO_5010189314" evidence="1">
    <location>
        <begin position="26"/>
        <end position="391"/>
    </location>
</feature>
<keyword evidence="4" id="KW-1185">Reference proteome</keyword>
<dbReference type="SUPFAM" id="SSF55383">
    <property type="entry name" value="Copper amine oxidase, domain N"/>
    <property type="match status" value="1"/>
</dbReference>
<organism evidence="3 4">
    <name type="scientific">Andreesenia angusta</name>
    <dbReference type="NCBI Taxonomy" id="39480"/>
    <lineage>
        <taxon>Bacteria</taxon>
        <taxon>Bacillati</taxon>
        <taxon>Bacillota</taxon>
        <taxon>Tissierellia</taxon>
        <taxon>Tissierellales</taxon>
        <taxon>Gottschalkiaceae</taxon>
        <taxon>Andreesenia</taxon>
    </lineage>
</organism>
<reference evidence="3 4" key="1">
    <citation type="submission" date="2016-09" db="EMBL/GenBank/DDBJ databases">
        <title>Genome sequence of Eubacterium angustum.</title>
        <authorList>
            <person name="Poehlein A."/>
            <person name="Daniel R."/>
        </authorList>
    </citation>
    <scope>NUCLEOTIDE SEQUENCE [LARGE SCALE GENOMIC DNA]</scope>
    <source>
        <strain evidence="3 4">DSM 1989</strain>
    </source>
</reference>
<feature type="signal peptide" evidence="1">
    <location>
        <begin position="1"/>
        <end position="25"/>
    </location>
</feature>
<keyword evidence="1" id="KW-0732">Signal</keyword>
<dbReference type="GO" id="GO:0016810">
    <property type="term" value="F:hydrolase activity, acting on carbon-nitrogen (but not peptide) bonds"/>
    <property type="evidence" value="ECO:0007669"/>
    <property type="project" value="InterPro"/>
</dbReference>
<dbReference type="InterPro" id="IPR012854">
    <property type="entry name" value="Cu_amine_oxidase-like_N"/>
</dbReference>
<dbReference type="AlphaFoldDB" id="A0A1S1V977"/>
<comment type="caution">
    <text evidence="3">The sequence shown here is derived from an EMBL/GenBank/DDBJ whole genome shotgun (WGS) entry which is preliminary data.</text>
</comment>